<dbReference type="EMBL" id="AFNU02000002">
    <property type="protein sequence ID" value="ERJ13230.1"/>
    <property type="molecule type" value="Genomic_DNA"/>
</dbReference>
<evidence type="ECO:0000313" key="2">
    <source>
        <dbReference type="EMBL" id="ERJ13230.1"/>
    </source>
</evidence>
<dbReference type="InParanoid" id="U2FK89"/>
<reference evidence="2 3" key="1">
    <citation type="journal article" date="2011" name="J. Bacteriol.">
        <title>Genome sequence of Haloplasma contractile, an unusual contractile bacterium from a deep-sea anoxic brine lake.</title>
        <authorList>
            <person name="Antunes A."/>
            <person name="Alam I."/>
            <person name="El Dorry H."/>
            <person name="Siam R."/>
            <person name="Robertson A."/>
            <person name="Bajic V.B."/>
            <person name="Stingl U."/>
        </authorList>
    </citation>
    <scope>NUCLEOTIDE SEQUENCE [LARGE SCALE GENOMIC DNA]</scope>
    <source>
        <strain evidence="2 3">SSD-17B</strain>
    </source>
</reference>
<evidence type="ECO:0000313" key="3">
    <source>
        <dbReference type="Proteomes" id="UP000005707"/>
    </source>
</evidence>
<dbReference type="AlphaFoldDB" id="U2FK89"/>
<dbReference type="STRING" id="1033810.HLPCO_000854"/>
<keyword evidence="1" id="KW-0812">Transmembrane</keyword>
<keyword evidence="1" id="KW-1133">Transmembrane helix</keyword>
<dbReference type="Proteomes" id="UP000005707">
    <property type="component" value="Unassembled WGS sequence"/>
</dbReference>
<gene>
    <name evidence="2" type="ORF">HLPCO_000854</name>
</gene>
<protein>
    <submittedName>
        <fullName evidence="2">Uncharacterized protein</fullName>
    </submittedName>
</protein>
<accession>U2FK89</accession>
<feature type="transmembrane region" description="Helical" evidence="1">
    <location>
        <begin position="22"/>
        <end position="45"/>
    </location>
</feature>
<sequence length="129" mass="15594">MNRFIELVCPLSKNKELLNGKFTLSFLTPLIFIIGYIMLKIYYAYSPYLYTDDTFNSLLILFFFLSILISFLLYTLFLFSFVSFFHFPHIDCFWLRDYNNINIQVEERVCHFDYIIRIPRCVKTCVIRC</sequence>
<reference evidence="2 3" key="2">
    <citation type="journal article" date="2013" name="PLoS ONE">
        <title>INDIGO - INtegrated Data Warehouse of MIcrobial GenOmes with Examples from the Red Sea Extremophiles.</title>
        <authorList>
            <person name="Alam I."/>
            <person name="Antunes A."/>
            <person name="Kamau A.A."/>
            <person name="Ba Alawi W."/>
            <person name="Kalkatawi M."/>
            <person name="Stingl U."/>
            <person name="Bajic V.B."/>
        </authorList>
    </citation>
    <scope>NUCLEOTIDE SEQUENCE [LARGE SCALE GENOMIC DNA]</scope>
    <source>
        <strain evidence="2 3">SSD-17B</strain>
    </source>
</reference>
<organism evidence="2 3">
    <name type="scientific">Haloplasma contractile SSD-17B</name>
    <dbReference type="NCBI Taxonomy" id="1033810"/>
    <lineage>
        <taxon>Bacteria</taxon>
        <taxon>Bacillati</taxon>
        <taxon>Mycoplasmatota</taxon>
        <taxon>Mollicutes</taxon>
        <taxon>Haloplasmatales</taxon>
        <taxon>Haloplasmataceae</taxon>
        <taxon>Haloplasma</taxon>
    </lineage>
</organism>
<keyword evidence="1" id="KW-0472">Membrane</keyword>
<feature type="transmembrane region" description="Helical" evidence="1">
    <location>
        <begin position="57"/>
        <end position="87"/>
    </location>
</feature>
<keyword evidence="3" id="KW-1185">Reference proteome</keyword>
<proteinExistence type="predicted"/>
<evidence type="ECO:0000256" key="1">
    <source>
        <dbReference type="SAM" id="Phobius"/>
    </source>
</evidence>
<name>U2FK89_9MOLU</name>
<dbReference type="RefSeq" id="WP_021031014.1">
    <property type="nucleotide sequence ID" value="NZ_AFNU02000002.1"/>
</dbReference>
<comment type="caution">
    <text evidence="2">The sequence shown here is derived from an EMBL/GenBank/DDBJ whole genome shotgun (WGS) entry which is preliminary data.</text>
</comment>